<dbReference type="Proteomes" id="UP001164965">
    <property type="component" value="Plasmid unnamed2"/>
</dbReference>
<accession>A0ABY6P725</accession>
<evidence type="ECO:0000259" key="1">
    <source>
        <dbReference type="Pfam" id="PF08808"/>
    </source>
</evidence>
<proteinExistence type="predicted"/>
<keyword evidence="2" id="KW-0614">Plasmid</keyword>
<evidence type="ECO:0000313" key="2">
    <source>
        <dbReference type="EMBL" id="UZJ26968.1"/>
    </source>
</evidence>
<sequence>MDSLADRIAEAPRSTVDGTWERHLAARHVATALEGYTALGRWGTADGFPVLYLGRPRESVVVEAYRHLVDPVEDPMPASAFVPRVCVSATVAINEVLDLRSAAARVTIDIPMDVLQSSTDDRGAYRRCQEVSAVAHQLGLHGLVAPAATGRGHTLVVFPDKLTVGERLVQVDIENWNQLPADPRSRGRRGNLRVVD</sequence>
<geneLocation type="plasmid" evidence="2 3">
    <name>unnamed2</name>
</geneLocation>
<gene>
    <name evidence="2" type="ORF">RHODO2019_18975</name>
</gene>
<evidence type="ECO:0000313" key="3">
    <source>
        <dbReference type="Proteomes" id="UP001164965"/>
    </source>
</evidence>
<feature type="domain" description="RES" evidence="1">
    <location>
        <begin position="26"/>
        <end position="162"/>
    </location>
</feature>
<protein>
    <submittedName>
        <fullName evidence="2">RES family NAD+ phosphorylase</fullName>
    </submittedName>
</protein>
<dbReference type="InterPro" id="IPR014914">
    <property type="entry name" value="RES_dom"/>
</dbReference>
<dbReference type="EMBL" id="CP110617">
    <property type="protein sequence ID" value="UZJ26968.1"/>
    <property type="molecule type" value="Genomic_DNA"/>
</dbReference>
<reference evidence="2" key="1">
    <citation type="submission" date="2022-10" db="EMBL/GenBank/DDBJ databases">
        <title>Rhodococcus sp.75.</title>
        <authorList>
            <person name="Sun M."/>
        </authorList>
    </citation>
    <scope>NUCLEOTIDE SEQUENCE</scope>
    <source>
        <strain evidence="2">75</strain>
        <plasmid evidence="2">unnamed2</plasmid>
    </source>
</reference>
<keyword evidence="3" id="KW-1185">Reference proteome</keyword>
<dbReference type="Pfam" id="PF08808">
    <property type="entry name" value="RES"/>
    <property type="match status" value="1"/>
</dbReference>
<dbReference type="RefSeq" id="WP_265385072.1">
    <property type="nucleotide sequence ID" value="NZ_CP110617.1"/>
</dbReference>
<name>A0ABY6P725_9NOCA</name>
<organism evidence="2 3">
    <name type="scientific">Rhodococcus antarcticus</name>
    <dbReference type="NCBI Taxonomy" id="2987751"/>
    <lineage>
        <taxon>Bacteria</taxon>
        <taxon>Bacillati</taxon>
        <taxon>Actinomycetota</taxon>
        <taxon>Actinomycetes</taxon>
        <taxon>Mycobacteriales</taxon>
        <taxon>Nocardiaceae</taxon>
        <taxon>Rhodococcus</taxon>
    </lineage>
</organism>